<sequence>MSVVSMKQLLEAGAHFGHRTRRWNPKMQPYIFTERKGIHIIDLQKTLKSIDEAYEFLKSSVMEKKRVLFVGTKKQAQQIVADEARRCGEFFVNNRWLGGLLTNFKTIKSRIDKLEQLSEYVESEEFSKLPKKEQATIRRNLEKLEKNLGGLRGMKKIPDVIFIIDPKKEEIAVKEANLLKLPIIATVDTNCDPDLIDYVIPANDDAIRTIMLIASKMADAIIEGKEGRIETLEESSEEEVEEEKGEVDEVDEKLEAEEKYASYAEELEEEEEELIPSEVGEEDDETEEEKF</sequence>
<dbReference type="NCBIfam" id="TIGR01011">
    <property type="entry name" value="rpsB_bact"/>
    <property type="match status" value="1"/>
</dbReference>
<accession>A0A2K1PF13</accession>
<keyword evidence="9" id="KW-1185">Reference proteome</keyword>
<dbReference type="Proteomes" id="UP000236604">
    <property type="component" value="Unassembled WGS sequence"/>
</dbReference>
<evidence type="ECO:0000256" key="1">
    <source>
        <dbReference type="ARBA" id="ARBA00006242"/>
    </source>
</evidence>
<dbReference type="InterPro" id="IPR005706">
    <property type="entry name" value="Ribosomal_uS2_bac/mit/plastid"/>
</dbReference>
<comment type="similarity">
    <text evidence="1 5 6">Belongs to the universal ribosomal protein uS2 family.</text>
</comment>
<dbReference type="GO" id="GO:0006412">
    <property type="term" value="P:translation"/>
    <property type="evidence" value="ECO:0007669"/>
    <property type="project" value="UniProtKB-UniRule"/>
</dbReference>
<dbReference type="CDD" id="cd01425">
    <property type="entry name" value="RPS2"/>
    <property type="match status" value="1"/>
</dbReference>
<dbReference type="PANTHER" id="PTHR12534:SF0">
    <property type="entry name" value="SMALL RIBOSOMAL SUBUNIT PROTEIN US2M"/>
    <property type="match status" value="1"/>
</dbReference>
<dbReference type="InterPro" id="IPR018130">
    <property type="entry name" value="Ribosomal_uS2_CS"/>
</dbReference>
<dbReference type="PRINTS" id="PR00395">
    <property type="entry name" value="RIBOSOMALS2"/>
</dbReference>
<dbReference type="HAMAP" id="MF_00291_B">
    <property type="entry name" value="Ribosomal_uS2_B"/>
    <property type="match status" value="1"/>
</dbReference>
<dbReference type="GO" id="GO:0022627">
    <property type="term" value="C:cytosolic small ribosomal subunit"/>
    <property type="evidence" value="ECO:0007669"/>
    <property type="project" value="TreeGrafter"/>
</dbReference>
<dbReference type="Gene3D" id="3.40.50.10490">
    <property type="entry name" value="Glucose-6-phosphate isomerase like protein, domain 1"/>
    <property type="match status" value="1"/>
</dbReference>
<evidence type="ECO:0000256" key="5">
    <source>
        <dbReference type="HAMAP-Rule" id="MF_00291"/>
    </source>
</evidence>
<dbReference type="RefSeq" id="WP_103076230.1">
    <property type="nucleotide sequence ID" value="NZ_AZRN01000002.1"/>
</dbReference>
<evidence type="ECO:0000256" key="2">
    <source>
        <dbReference type="ARBA" id="ARBA00022980"/>
    </source>
</evidence>
<gene>
    <name evidence="5" type="primary">rpsB</name>
    <name evidence="8" type="ORF">X927_00875</name>
</gene>
<dbReference type="PROSITE" id="PS00962">
    <property type="entry name" value="RIBOSOMAL_S2_1"/>
    <property type="match status" value="1"/>
</dbReference>
<dbReference type="Pfam" id="PF00318">
    <property type="entry name" value="Ribosomal_S2"/>
    <property type="match status" value="1"/>
</dbReference>
<proteinExistence type="inferred from homology"/>
<name>A0A2K1PF13_9BACT</name>
<feature type="compositionally biased region" description="Acidic residues" evidence="7">
    <location>
        <begin position="265"/>
        <end position="291"/>
    </location>
</feature>
<keyword evidence="2 5" id="KW-0689">Ribosomal protein</keyword>
<evidence type="ECO:0000256" key="4">
    <source>
        <dbReference type="ARBA" id="ARBA00035256"/>
    </source>
</evidence>
<dbReference type="PROSITE" id="PS00963">
    <property type="entry name" value="RIBOSOMAL_S2_2"/>
    <property type="match status" value="1"/>
</dbReference>
<dbReference type="GO" id="GO:0003735">
    <property type="term" value="F:structural constituent of ribosome"/>
    <property type="evidence" value="ECO:0007669"/>
    <property type="project" value="InterPro"/>
</dbReference>
<organism evidence="8 9">
    <name type="scientific">Petrotoga mexicana DSM 14811</name>
    <dbReference type="NCBI Taxonomy" id="1122954"/>
    <lineage>
        <taxon>Bacteria</taxon>
        <taxon>Thermotogati</taxon>
        <taxon>Thermotogota</taxon>
        <taxon>Thermotogae</taxon>
        <taxon>Petrotogales</taxon>
        <taxon>Petrotogaceae</taxon>
        <taxon>Petrotoga</taxon>
    </lineage>
</organism>
<dbReference type="SUPFAM" id="SSF52313">
    <property type="entry name" value="Ribosomal protein S2"/>
    <property type="match status" value="1"/>
</dbReference>
<feature type="compositionally biased region" description="Acidic residues" evidence="7">
    <location>
        <begin position="232"/>
        <end position="255"/>
    </location>
</feature>
<evidence type="ECO:0000313" key="9">
    <source>
        <dbReference type="Proteomes" id="UP000236604"/>
    </source>
</evidence>
<dbReference type="EMBL" id="AZRN01000002">
    <property type="protein sequence ID" value="PNS01365.1"/>
    <property type="molecule type" value="Genomic_DNA"/>
</dbReference>
<dbReference type="Gene3D" id="1.10.287.610">
    <property type="entry name" value="Helix hairpin bin"/>
    <property type="match status" value="1"/>
</dbReference>
<dbReference type="InterPro" id="IPR001865">
    <property type="entry name" value="Ribosomal_uS2"/>
</dbReference>
<dbReference type="AlphaFoldDB" id="A0A2K1PF13"/>
<dbReference type="FunFam" id="1.10.287.610:FF:000001">
    <property type="entry name" value="30S ribosomal protein S2"/>
    <property type="match status" value="1"/>
</dbReference>
<evidence type="ECO:0000313" key="8">
    <source>
        <dbReference type="EMBL" id="PNS01365.1"/>
    </source>
</evidence>
<evidence type="ECO:0000256" key="6">
    <source>
        <dbReference type="RuleBase" id="RU003631"/>
    </source>
</evidence>
<keyword evidence="3 5" id="KW-0687">Ribonucleoprotein</keyword>
<dbReference type="InterPro" id="IPR023591">
    <property type="entry name" value="Ribosomal_uS2_flav_dom_sf"/>
</dbReference>
<protein>
    <recommendedName>
        <fullName evidence="4 5">Small ribosomal subunit protein uS2</fullName>
    </recommendedName>
</protein>
<reference evidence="8 9" key="1">
    <citation type="submission" date="2013-12" db="EMBL/GenBank/DDBJ databases">
        <title>Comparative genomics of Petrotoga isolates.</title>
        <authorList>
            <person name="Nesbo C.L."/>
            <person name="Charchuk R."/>
            <person name="Chow K."/>
        </authorList>
    </citation>
    <scope>NUCLEOTIDE SEQUENCE [LARGE SCALE GENOMIC DNA]</scope>
    <source>
        <strain evidence="8 9">DSM 14811</strain>
    </source>
</reference>
<evidence type="ECO:0000256" key="3">
    <source>
        <dbReference type="ARBA" id="ARBA00023274"/>
    </source>
</evidence>
<feature type="region of interest" description="Disordered" evidence="7">
    <location>
        <begin position="230"/>
        <end position="291"/>
    </location>
</feature>
<comment type="caution">
    <text evidence="8">The sequence shown here is derived from an EMBL/GenBank/DDBJ whole genome shotgun (WGS) entry which is preliminary data.</text>
</comment>
<dbReference type="PANTHER" id="PTHR12534">
    <property type="entry name" value="30S RIBOSOMAL PROTEIN S2 PROKARYOTIC AND ORGANELLAR"/>
    <property type="match status" value="1"/>
</dbReference>
<evidence type="ECO:0000256" key="7">
    <source>
        <dbReference type="SAM" id="MobiDB-lite"/>
    </source>
</evidence>